<dbReference type="Proteomes" id="UP000218896">
    <property type="component" value="Unassembled WGS sequence"/>
</dbReference>
<sequence length="258" mass="29209">MSLRRSSRTPLLTSLLFSVLLLSMEAPAQTEPEPLEFGYIHLPPFGYTDSEGQSKGYLVELARQVFSAMDQPVRFVQHPATRLYRQIDSGETAFTLAADDLHRLKNTAVEAEEPAITLNLTVYRFKDTQPVSDVEQLKGHHVVLMKGYSYGELGRFFEAESDAMHITEARTHQSALQMIQFGRADYLLNYQTPADTTIAQHGLTGLESDVIAQLDVHFFVSKMLENAQALADEWDQNLRDIKRDDRQPSKESYNIKSP</sequence>
<gene>
    <name evidence="5" type="ORF">CK501_14245</name>
</gene>
<dbReference type="PANTHER" id="PTHR35936:SF6">
    <property type="entry name" value="AMINO ACID ABC TRANSPORTER SUBSTRATE-BINDING PAAT FAMILY PROTEIN"/>
    <property type="match status" value="1"/>
</dbReference>
<evidence type="ECO:0000313" key="6">
    <source>
        <dbReference type="Proteomes" id="UP000218896"/>
    </source>
</evidence>
<protein>
    <recommendedName>
        <fullName evidence="4">Solute-binding protein family 3/N-terminal domain-containing protein</fullName>
    </recommendedName>
</protein>
<dbReference type="EMBL" id="NSKD01000008">
    <property type="protein sequence ID" value="PAU77848.1"/>
    <property type="molecule type" value="Genomic_DNA"/>
</dbReference>
<dbReference type="OrthoDB" id="7240770at2"/>
<evidence type="ECO:0000313" key="5">
    <source>
        <dbReference type="EMBL" id="PAU77848.1"/>
    </source>
</evidence>
<evidence type="ECO:0000256" key="2">
    <source>
        <dbReference type="ARBA" id="ARBA00022729"/>
    </source>
</evidence>
<name>A0A2A2EYS9_9GAMM</name>
<dbReference type="Gene3D" id="3.40.190.10">
    <property type="entry name" value="Periplasmic binding protein-like II"/>
    <property type="match status" value="2"/>
</dbReference>
<evidence type="ECO:0000256" key="3">
    <source>
        <dbReference type="SAM" id="SignalP"/>
    </source>
</evidence>
<dbReference type="PANTHER" id="PTHR35936">
    <property type="entry name" value="MEMBRANE-BOUND LYTIC MUREIN TRANSGLYCOSYLASE F"/>
    <property type="match status" value="1"/>
</dbReference>
<organism evidence="5 6">
    <name type="scientific">Halovibrio salipaludis</name>
    <dbReference type="NCBI Taxonomy" id="2032626"/>
    <lineage>
        <taxon>Bacteria</taxon>
        <taxon>Pseudomonadati</taxon>
        <taxon>Pseudomonadota</taxon>
        <taxon>Gammaproteobacteria</taxon>
        <taxon>Oceanospirillales</taxon>
        <taxon>Halomonadaceae</taxon>
        <taxon>Halovibrio</taxon>
    </lineage>
</organism>
<keyword evidence="2 3" id="KW-0732">Signal</keyword>
<dbReference type="Pfam" id="PF00497">
    <property type="entry name" value="SBP_bac_3"/>
    <property type="match status" value="1"/>
</dbReference>
<keyword evidence="6" id="KW-1185">Reference proteome</keyword>
<dbReference type="InterPro" id="IPR001638">
    <property type="entry name" value="Solute-binding_3/MltF_N"/>
</dbReference>
<feature type="chain" id="PRO_5012109865" description="Solute-binding protein family 3/N-terminal domain-containing protein" evidence="3">
    <location>
        <begin position="29"/>
        <end position="258"/>
    </location>
</feature>
<accession>A0A2A2EYS9</accession>
<feature type="signal peptide" evidence="3">
    <location>
        <begin position="1"/>
        <end position="28"/>
    </location>
</feature>
<comment type="similarity">
    <text evidence="1">Belongs to the bacterial solute-binding protein 3 family.</text>
</comment>
<evidence type="ECO:0000259" key="4">
    <source>
        <dbReference type="Pfam" id="PF00497"/>
    </source>
</evidence>
<feature type="domain" description="Solute-binding protein family 3/N-terminal" evidence="4">
    <location>
        <begin position="41"/>
        <end position="245"/>
    </location>
</feature>
<proteinExistence type="inferred from homology"/>
<dbReference type="SUPFAM" id="SSF53850">
    <property type="entry name" value="Periplasmic binding protein-like II"/>
    <property type="match status" value="1"/>
</dbReference>
<evidence type="ECO:0000256" key="1">
    <source>
        <dbReference type="ARBA" id="ARBA00010333"/>
    </source>
</evidence>
<reference evidence="5 6" key="1">
    <citation type="submission" date="2017-08" db="EMBL/GenBank/DDBJ databases">
        <title>Halovibrio sewagensis sp. nov., isolated from wastewater of high salinity.</title>
        <authorList>
            <person name="Dong X."/>
            <person name="Zhang G."/>
        </authorList>
    </citation>
    <scope>NUCLEOTIDE SEQUENCE [LARGE SCALE GENOMIC DNA]</scope>
    <source>
        <strain evidence="5 6">YL5-2</strain>
    </source>
</reference>
<dbReference type="RefSeq" id="WP_095618413.1">
    <property type="nucleotide sequence ID" value="NZ_NSKD01000008.1"/>
</dbReference>
<comment type="caution">
    <text evidence="5">The sequence shown here is derived from an EMBL/GenBank/DDBJ whole genome shotgun (WGS) entry which is preliminary data.</text>
</comment>
<dbReference type="AlphaFoldDB" id="A0A2A2EYS9"/>